<keyword evidence="2" id="KW-1185">Reference proteome</keyword>
<dbReference type="EMBL" id="BAAAFI010000049">
    <property type="protein sequence ID" value="GAA0881182.1"/>
    <property type="molecule type" value="Genomic_DNA"/>
</dbReference>
<evidence type="ECO:0000313" key="2">
    <source>
        <dbReference type="Proteomes" id="UP001500469"/>
    </source>
</evidence>
<comment type="caution">
    <text evidence="1">The sequence shown here is derived from an EMBL/GenBank/DDBJ whole genome shotgun (WGS) entry which is preliminary data.</text>
</comment>
<gene>
    <name evidence="1" type="ORF">GCM10009119_41520</name>
</gene>
<accession>A0ABP3YKD7</accession>
<proteinExistence type="predicted"/>
<protein>
    <submittedName>
        <fullName evidence="1">Uncharacterized protein</fullName>
    </submittedName>
</protein>
<dbReference type="Proteomes" id="UP001500469">
    <property type="component" value="Unassembled WGS sequence"/>
</dbReference>
<name>A0ABP3YKD7_9BACT</name>
<reference evidence="2" key="1">
    <citation type="journal article" date="2019" name="Int. J. Syst. Evol. Microbiol.">
        <title>The Global Catalogue of Microorganisms (GCM) 10K type strain sequencing project: providing services to taxonomists for standard genome sequencing and annotation.</title>
        <authorList>
            <consortium name="The Broad Institute Genomics Platform"/>
            <consortium name="The Broad Institute Genome Sequencing Center for Infectious Disease"/>
            <person name="Wu L."/>
            <person name="Ma J."/>
        </authorList>
    </citation>
    <scope>NUCLEOTIDE SEQUENCE [LARGE SCALE GENOMIC DNA]</scope>
    <source>
        <strain evidence="2">JCM 16112</strain>
    </source>
</reference>
<sequence>MYYFDAAVAAVDDIGTFELLAGCPDKVRLKDNAYHIYLEELNSPMFTLTNYHRLETITSTKLDYFSHLLFKR</sequence>
<organism evidence="1 2">
    <name type="scientific">Algoriphagus jejuensis</name>
    <dbReference type="NCBI Taxonomy" id="419934"/>
    <lineage>
        <taxon>Bacteria</taxon>
        <taxon>Pseudomonadati</taxon>
        <taxon>Bacteroidota</taxon>
        <taxon>Cytophagia</taxon>
        <taxon>Cytophagales</taxon>
        <taxon>Cyclobacteriaceae</taxon>
        <taxon>Algoriphagus</taxon>
    </lineage>
</organism>
<evidence type="ECO:0000313" key="1">
    <source>
        <dbReference type="EMBL" id="GAA0881182.1"/>
    </source>
</evidence>